<dbReference type="Proteomes" id="UP000230903">
    <property type="component" value="Unassembled WGS sequence"/>
</dbReference>
<comment type="caution">
    <text evidence="1">The sequence shown here is derived from an EMBL/GenBank/DDBJ whole genome shotgun (WGS) entry which is preliminary data.</text>
</comment>
<dbReference type="EMBL" id="PFBC01000035">
    <property type="protein sequence ID" value="PIR87890.1"/>
    <property type="molecule type" value="Genomic_DNA"/>
</dbReference>
<reference evidence="2" key="1">
    <citation type="submission" date="2017-09" db="EMBL/GenBank/DDBJ databases">
        <title>Depth-based differentiation of microbial function through sediment-hosted aquifers and enrichment of novel symbionts in the deep terrestrial subsurface.</title>
        <authorList>
            <person name="Probst A.J."/>
            <person name="Ladd B."/>
            <person name="Jarett J.K."/>
            <person name="Geller-Mcgrath D.E."/>
            <person name="Sieber C.M.K."/>
            <person name="Emerson J.B."/>
            <person name="Anantharaman K."/>
            <person name="Thomas B.C."/>
            <person name="Malmstrom R."/>
            <person name="Stieglmeier M."/>
            <person name="Klingl A."/>
            <person name="Woyke T."/>
            <person name="Ryan C.M."/>
            <person name="Banfield J.F."/>
        </authorList>
    </citation>
    <scope>NUCLEOTIDE SEQUENCE [LARGE SCALE GENOMIC DNA]</scope>
</reference>
<gene>
    <name evidence="1" type="ORF">COU10_02250</name>
</gene>
<dbReference type="AlphaFoldDB" id="A0A2H0UNB7"/>
<name>A0A2H0UNB7_9BACT</name>
<sequence length="63" mass="7112">MKFKLKSDFKPLVDPSRTASLSAGEPAFTFMKFELESEFQPSGDPSRTAKLSTGQVNLYFYEI</sequence>
<accession>A0A2H0UNB7</accession>
<evidence type="ECO:0000313" key="2">
    <source>
        <dbReference type="Proteomes" id="UP000230903"/>
    </source>
</evidence>
<proteinExistence type="predicted"/>
<protein>
    <submittedName>
        <fullName evidence="1">Uncharacterized protein</fullName>
    </submittedName>
</protein>
<evidence type="ECO:0000313" key="1">
    <source>
        <dbReference type="EMBL" id="PIR87890.1"/>
    </source>
</evidence>
<organism evidence="1 2">
    <name type="scientific">Candidatus Harrisonbacteria bacterium CG10_big_fil_rev_8_21_14_0_10_45_28</name>
    <dbReference type="NCBI Taxonomy" id="1974586"/>
    <lineage>
        <taxon>Bacteria</taxon>
        <taxon>Candidatus Harrisoniibacteriota</taxon>
    </lineage>
</organism>